<dbReference type="SUPFAM" id="SSF141868">
    <property type="entry name" value="EAL domain-like"/>
    <property type="match status" value="1"/>
</dbReference>
<dbReference type="SMART" id="SM00052">
    <property type="entry name" value="EAL"/>
    <property type="match status" value="1"/>
</dbReference>
<accession>A0A0K1PQ48</accession>
<dbReference type="STRING" id="1391654.AKJ09_01888"/>
<reference evidence="3 4" key="1">
    <citation type="submission" date="2015-08" db="EMBL/GenBank/DDBJ databases">
        <authorList>
            <person name="Babu N.S."/>
            <person name="Beckwith C.J."/>
            <person name="Beseler K.G."/>
            <person name="Brison A."/>
            <person name="Carone J.V."/>
            <person name="Caskin T.P."/>
            <person name="Diamond M."/>
            <person name="Durham M.E."/>
            <person name="Foxe J.M."/>
            <person name="Go M."/>
            <person name="Henderson B.A."/>
            <person name="Jones I.B."/>
            <person name="McGettigan J.A."/>
            <person name="Micheletti S.J."/>
            <person name="Nasrallah M.E."/>
            <person name="Ortiz D."/>
            <person name="Piller C.R."/>
            <person name="Privatt S.R."/>
            <person name="Schneider S.L."/>
            <person name="Sharp S."/>
            <person name="Smith T.C."/>
            <person name="Stanton J.D."/>
            <person name="Ullery H.E."/>
            <person name="Wilson R.J."/>
            <person name="Serrano M.G."/>
            <person name="Buck G."/>
            <person name="Lee V."/>
            <person name="Wang Y."/>
            <person name="Carvalho R."/>
            <person name="Voegtly L."/>
            <person name="Shi R."/>
            <person name="Duckworth R."/>
            <person name="Johnson A."/>
            <person name="Loviza R."/>
            <person name="Walstead R."/>
            <person name="Shah Z."/>
            <person name="Kiflezghi M."/>
            <person name="Wade K."/>
            <person name="Ball S.L."/>
            <person name="Bradley K.W."/>
            <person name="Asai D.J."/>
            <person name="Bowman C.A."/>
            <person name="Russell D.A."/>
            <person name="Pope W.H."/>
            <person name="Jacobs-Sera D."/>
            <person name="Hendrix R.W."/>
            <person name="Hatfull G.F."/>
        </authorList>
    </citation>
    <scope>NUCLEOTIDE SEQUENCE [LARGE SCALE GENOMIC DNA]</scope>
    <source>
        <strain evidence="3 4">DSM 27648</strain>
    </source>
</reference>
<sequence>MLDTRDLKVVYQPLVDLKTKKIFAYEALVRSLSSDFDSPMSLFAAAVQHQCTGELGRIIREMAVEGCPSHPLFLNIHPAELNDKFVVQPDDPIFKHTEDVYLEITEGVPLSHFRLCQSILREVRGRGVYLVVDDLGAGYSNLKYIADLHPRVVKLDRDLIAGLVKDTRLFRLVKAIVVLCRELDASVVAEGIETAEELDAVQAAGAHYGQGYLLARPGFPPPPVTWPSAPKPEADSKGKPVRRDSKRL</sequence>
<dbReference type="PANTHER" id="PTHR33121:SF70">
    <property type="entry name" value="SIGNALING PROTEIN YKOW"/>
    <property type="match status" value="1"/>
</dbReference>
<dbReference type="InterPro" id="IPR050706">
    <property type="entry name" value="Cyclic-di-GMP_PDE-like"/>
</dbReference>
<evidence type="ECO:0000256" key="1">
    <source>
        <dbReference type="SAM" id="MobiDB-lite"/>
    </source>
</evidence>
<feature type="domain" description="EAL" evidence="2">
    <location>
        <begin position="1"/>
        <end position="231"/>
    </location>
</feature>
<feature type="region of interest" description="Disordered" evidence="1">
    <location>
        <begin position="223"/>
        <end position="248"/>
    </location>
</feature>
<dbReference type="Proteomes" id="UP000064967">
    <property type="component" value="Chromosome"/>
</dbReference>
<protein>
    <submittedName>
        <fullName evidence="3">Diguanylate cyclase/phosphodiesterase (GGDEF &amp; EAL domains) with PAS/PAC sensor(S)</fullName>
    </submittedName>
</protein>
<evidence type="ECO:0000313" key="3">
    <source>
        <dbReference type="EMBL" id="AKU95224.1"/>
    </source>
</evidence>
<dbReference type="Pfam" id="PF00563">
    <property type="entry name" value="EAL"/>
    <property type="match status" value="1"/>
</dbReference>
<keyword evidence="4" id="KW-1185">Reference proteome</keyword>
<dbReference type="PROSITE" id="PS50883">
    <property type="entry name" value="EAL"/>
    <property type="match status" value="1"/>
</dbReference>
<dbReference type="Gene3D" id="3.20.20.450">
    <property type="entry name" value="EAL domain"/>
    <property type="match status" value="1"/>
</dbReference>
<dbReference type="KEGG" id="llu:AKJ09_01888"/>
<organism evidence="3 4">
    <name type="scientific">Labilithrix luteola</name>
    <dbReference type="NCBI Taxonomy" id="1391654"/>
    <lineage>
        <taxon>Bacteria</taxon>
        <taxon>Pseudomonadati</taxon>
        <taxon>Myxococcota</taxon>
        <taxon>Polyangia</taxon>
        <taxon>Polyangiales</taxon>
        <taxon>Labilitrichaceae</taxon>
        <taxon>Labilithrix</taxon>
    </lineage>
</organism>
<dbReference type="InterPro" id="IPR035919">
    <property type="entry name" value="EAL_sf"/>
</dbReference>
<dbReference type="EMBL" id="CP012333">
    <property type="protein sequence ID" value="AKU95224.1"/>
    <property type="molecule type" value="Genomic_DNA"/>
</dbReference>
<gene>
    <name evidence="3" type="ORF">AKJ09_01888</name>
</gene>
<feature type="compositionally biased region" description="Basic and acidic residues" evidence="1">
    <location>
        <begin position="232"/>
        <end position="248"/>
    </location>
</feature>
<dbReference type="InterPro" id="IPR001633">
    <property type="entry name" value="EAL_dom"/>
</dbReference>
<name>A0A0K1PQ48_9BACT</name>
<proteinExistence type="predicted"/>
<evidence type="ECO:0000313" key="4">
    <source>
        <dbReference type="Proteomes" id="UP000064967"/>
    </source>
</evidence>
<dbReference type="AlphaFoldDB" id="A0A0K1PQ48"/>
<evidence type="ECO:0000259" key="2">
    <source>
        <dbReference type="PROSITE" id="PS50883"/>
    </source>
</evidence>
<dbReference type="GO" id="GO:0071111">
    <property type="term" value="F:cyclic-guanylate-specific phosphodiesterase activity"/>
    <property type="evidence" value="ECO:0007669"/>
    <property type="project" value="InterPro"/>
</dbReference>
<dbReference type="CDD" id="cd01948">
    <property type="entry name" value="EAL"/>
    <property type="match status" value="1"/>
</dbReference>
<dbReference type="PANTHER" id="PTHR33121">
    <property type="entry name" value="CYCLIC DI-GMP PHOSPHODIESTERASE PDEF"/>
    <property type="match status" value="1"/>
</dbReference>